<dbReference type="SUPFAM" id="SSF51206">
    <property type="entry name" value="cAMP-binding domain-like"/>
    <property type="match status" value="1"/>
</dbReference>
<keyword evidence="5" id="KW-0633">Potassium transport</keyword>
<dbReference type="InterPro" id="IPR000595">
    <property type="entry name" value="cNMP-bd_dom"/>
</dbReference>
<dbReference type="Pfam" id="PF00520">
    <property type="entry name" value="Ion_trans"/>
    <property type="match status" value="1"/>
</dbReference>
<evidence type="ECO:0000256" key="2">
    <source>
        <dbReference type="ARBA" id="ARBA00007929"/>
    </source>
</evidence>
<dbReference type="SUPFAM" id="SSF48403">
    <property type="entry name" value="Ankyrin repeat"/>
    <property type="match status" value="2"/>
</dbReference>
<feature type="transmembrane region" description="Helical" evidence="12">
    <location>
        <begin position="333"/>
        <end position="351"/>
    </location>
</feature>
<dbReference type="GO" id="GO:0005249">
    <property type="term" value="F:voltage-gated potassium channel activity"/>
    <property type="evidence" value="ECO:0007669"/>
    <property type="project" value="InterPro"/>
</dbReference>
<evidence type="ECO:0000256" key="9">
    <source>
        <dbReference type="ARBA" id="ARBA00023136"/>
    </source>
</evidence>
<evidence type="ECO:0000256" key="10">
    <source>
        <dbReference type="PROSITE-ProRule" id="PRU00023"/>
    </source>
</evidence>
<dbReference type="PROSITE" id="PS50297">
    <property type="entry name" value="ANK_REP_REGION"/>
    <property type="match status" value="3"/>
</dbReference>
<dbReference type="SMART" id="SM00248">
    <property type="entry name" value="ANK"/>
    <property type="match status" value="8"/>
</dbReference>
<sequence>MMHPTPSAASFGNSIITNAKGVKSNAVVPVDTCDGQLDAAEGGASPFGLGSPLQGERLGGKSIRLTTGGNELTPDFCSPDPSLSRTKSGLADTSVSYGRQQNRLTAQLAAKQLRRPSQVQHSLAMDEAAAAAAAAEEEVGPWGAMKKDLQIPPWNVRLKMRLHKLSHALLVRPSNPRLQTWFYVCVLMAILSGWEVPFHFAFVEPGGLLRPYNDWVAVVEYISTVIFFSDFLLKFNIMYIDPDSGALVGSHRKIARRYLSSWQFYMDVIGWFPLDWISIDTAAARGASTRKLVWLAWIKMLTLVRMYRVFELFADLDYRMVLGQGTLMLTRNYTYVFFTTHWAACVLYHIAAHQTFSPASWVGRNAERFVGRPVYEKYLLSLYFSVSAFTGLGDAALFASTVPEAAFMILYLLFNLFLGAYILGTVTMLVVKGDERSKAFRERMSNLNEFSKNNELPERLQAAMQEHLEVTFNTEQVDDEHVLGIYPTTIRRKVLRHLYMHPVRSCYLFKGCKQRFLDALLTVARVELFMPGVQLLVEGDNVTELNIIVSGEVLVAEAGINLSAAFSQFASVDPSNRSTRRWSTGGGDGSIMRGSFPGVRRSASVMGLSAAMGRTSSVGQNSIGRNSSCNGSIKDFLIDGANGFMEMATGKKVMTRNSGDALAEVSFFTDVPSNETIMSQTVVRVLSIPKAAWEELMDQFPQQARMVLTNLQQRTESALSHELQEATYATQLTEEQLRMALQHGKGRHKAGLKPDAPPLVDLTEILPQNTIDFLHRLDDVRAIVRAHVRKVDQLRTFEFLGSASDGDIEALRTMLNQGMNPNSADYDGRTGLMLASSGGHEAVVRLLLDSGAKSDQLDAFGNSAMCEAVKNAHDNVIDVLLGYGATLAMDPMAVASSMCTAVYEGDLVKLRRLLRSGAPPDACDYDKRSALHIAGAEGNLAAVKLLIEEGGADPNFQDRWGNTALDEARRVGATPVVAYLEGLLGANQLVGSGVRYRQQVAADFLSACSTGDVGRVRYITHNSHPGCIFTGLVLAASTGYKDVAELLLAWVPSDTLASEGHMAMVAAARMGHSAVVTVLRANGVRLPDPRDAVLLGHVRSAVLNVDVRAVAALLAAGVDVRAADSAALLHLAVSSGSLELVRRLVEEGGMRPNAEDSAGRSPAAVANAAKLTAIAEYLCWATTVVGAASDAAASSLVAAAMVRFGPLRDYSNKDAHDEVAHGATAREAFTETDDDDPPMLLARMGSMSSVGSSRRLTALGSMPRQASGRRNNALWKLSSMARMAANFQTEDVESAQLDGLSVNAGANSMTAGHSRRARRASLTNFLTGHRVDGITDNPDVHPDFAAILGIPSFSGPSMTQKAGKKGSATGYRVSVSSGNTSGAVAGSDAHRRPSASNLGLSTPATSTADVTELTSLAGLSTEVAGLTEPSGKLLGTRGPAADRQGSFRVGVRPVSRQTGLLPPSASMRQRREGTAELCDAAAAAAAVAAGPAQAASSRPSSAAVAAAAAGTVVPSFVPSTPLEGCTEGGSQRLSPSLSILEAPPDDALEDFLKLVPSAFSASKMAAAPPQPPPPPPQNPSYSAAAGGGGDAVILCTNKAAILEEQVGGTDVPYRGALANGDWSHRTLEKRLTALGPPGGRQ</sequence>
<dbReference type="Pfam" id="PF12796">
    <property type="entry name" value="Ank_2"/>
    <property type="match status" value="2"/>
</dbReference>
<dbReference type="InterPro" id="IPR045319">
    <property type="entry name" value="KAT/AKT"/>
</dbReference>
<keyword evidence="6" id="KW-0851">Voltage-gated channel</keyword>
<feature type="domain" description="Cyclic nucleotide-binding" evidence="13">
    <location>
        <begin position="642"/>
        <end position="714"/>
    </location>
</feature>
<keyword evidence="3" id="KW-0813">Transport</keyword>
<dbReference type="Gene3D" id="1.10.287.70">
    <property type="match status" value="1"/>
</dbReference>
<feature type="region of interest" description="Disordered" evidence="11">
    <location>
        <begin position="1563"/>
        <end position="1585"/>
    </location>
</feature>
<evidence type="ECO:0000256" key="3">
    <source>
        <dbReference type="ARBA" id="ARBA00022448"/>
    </source>
</evidence>
<evidence type="ECO:0000256" key="6">
    <source>
        <dbReference type="ARBA" id="ARBA00022882"/>
    </source>
</evidence>
<dbReference type="InterPro" id="IPR036770">
    <property type="entry name" value="Ankyrin_rpt-contain_sf"/>
</dbReference>
<feature type="compositionally biased region" description="Polar residues" evidence="11">
    <location>
        <begin position="81"/>
        <end position="92"/>
    </location>
</feature>
<comment type="subcellular location">
    <subcellularLocation>
        <location evidence="1">Membrane</location>
        <topology evidence="1">Multi-pass membrane protein</topology>
    </subcellularLocation>
</comment>
<gene>
    <name evidence="14" type="ORF">Vretifemale_16145</name>
</gene>
<evidence type="ECO:0000256" key="11">
    <source>
        <dbReference type="SAM" id="MobiDB-lite"/>
    </source>
</evidence>
<comment type="caution">
    <text evidence="14">The sequence shown here is derived from an EMBL/GenBank/DDBJ whole genome shotgun (WGS) entry which is preliminary data.</text>
</comment>
<name>A0A8J4CWW6_9CHLO</name>
<evidence type="ECO:0000259" key="13">
    <source>
        <dbReference type="PROSITE" id="PS50042"/>
    </source>
</evidence>
<evidence type="ECO:0000256" key="12">
    <source>
        <dbReference type="SAM" id="Phobius"/>
    </source>
</evidence>
<keyword evidence="4 12" id="KW-0812">Transmembrane</keyword>
<protein>
    <recommendedName>
        <fullName evidence="13">Cyclic nucleotide-binding domain-containing protein</fullName>
    </recommendedName>
</protein>
<evidence type="ECO:0000256" key="7">
    <source>
        <dbReference type="ARBA" id="ARBA00022989"/>
    </source>
</evidence>
<dbReference type="PANTHER" id="PTHR45743">
    <property type="entry name" value="POTASSIUM CHANNEL AKT1"/>
    <property type="match status" value="1"/>
</dbReference>
<feature type="region of interest" description="Disordered" evidence="11">
    <location>
        <begin position="1378"/>
        <end position="1406"/>
    </location>
</feature>
<evidence type="ECO:0000313" key="15">
    <source>
        <dbReference type="Proteomes" id="UP000747110"/>
    </source>
</evidence>
<keyword evidence="8" id="KW-0406">Ion transport</keyword>
<dbReference type="InterPro" id="IPR005821">
    <property type="entry name" value="Ion_trans_dom"/>
</dbReference>
<dbReference type="InterPro" id="IPR002110">
    <property type="entry name" value="Ankyrin_rpt"/>
</dbReference>
<feature type="repeat" description="ANK" evidence="10">
    <location>
        <begin position="926"/>
        <end position="959"/>
    </location>
</feature>
<dbReference type="SUPFAM" id="SSF81324">
    <property type="entry name" value="Voltage-gated potassium channels"/>
    <property type="match status" value="1"/>
</dbReference>
<evidence type="ECO:0000256" key="5">
    <source>
        <dbReference type="ARBA" id="ARBA00022826"/>
    </source>
</evidence>
<feature type="compositionally biased region" description="Pro residues" evidence="11">
    <location>
        <begin position="1568"/>
        <end position="1578"/>
    </location>
</feature>
<keyword evidence="15" id="KW-1185">Reference proteome</keyword>
<dbReference type="Gene3D" id="1.25.40.20">
    <property type="entry name" value="Ankyrin repeat-containing domain"/>
    <property type="match status" value="4"/>
</dbReference>
<organism evidence="14 15">
    <name type="scientific">Volvox reticuliferus</name>
    <dbReference type="NCBI Taxonomy" id="1737510"/>
    <lineage>
        <taxon>Eukaryota</taxon>
        <taxon>Viridiplantae</taxon>
        <taxon>Chlorophyta</taxon>
        <taxon>core chlorophytes</taxon>
        <taxon>Chlorophyceae</taxon>
        <taxon>CS clade</taxon>
        <taxon>Chlamydomonadales</taxon>
        <taxon>Volvocaceae</taxon>
        <taxon>Volvox</taxon>
    </lineage>
</organism>
<feature type="transmembrane region" description="Helical" evidence="12">
    <location>
        <begin position="181"/>
        <end position="203"/>
    </location>
</feature>
<feature type="transmembrane region" description="Helical" evidence="12">
    <location>
        <begin position="405"/>
        <end position="431"/>
    </location>
</feature>
<dbReference type="Gene3D" id="2.60.120.10">
    <property type="entry name" value="Jelly Rolls"/>
    <property type="match status" value="1"/>
</dbReference>
<accession>A0A8J4CWW6</accession>
<reference evidence="14" key="1">
    <citation type="journal article" date="2021" name="Proc. Natl. Acad. Sci. U.S.A.">
        <title>Three genomes in the algal genus Volvox reveal the fate of a haploid sex-determining region after a transition to homothallism.</title>
        <authorList>
            <person name="Yamamoto K."/>
            <person name="Hamaji T."/>
            <person name="Kawai-Toyooka H."/>
            <person name="Matsuzaki R."/>
            <person name="Takahashi F."/>
            <person name="Nishimura Y."/>
            <person name="Kawachi M."/>
            <person name="Noguchi H."/>
            <person name="Minakuchi Y."/>
            <person name="Umen J.G."/>
            <person name="Toyoda A."/>
            <person name="Nozaki H."/>
        </authorList>
    </citation>
    <scope>NUCLEOTIDE SEQUENCE</scope>
    <source>
        <strain evidence="14">NIES-3786</strain>
    </source>
</reference>
<feature type="repeat" description="ANK" evidence="10">
    <location>
        <begin position="827"/>
        <end position="859"/>
    </location>
</feature>
<feature type="compositionally biased region" description="Polar residues" evidence="11">
    <location>
        <begin position="1394"/>
        <end position="1406"/>
    </location>
</feature>
<evidence type="ECO:0000256" key="4">
    <source>
        <dbReference type="ARBA" id="ARBA00022692"/>
    </source>
</evidence>
<keyword evidence="5" id="KW-0631">Potassium channel</keyword>
<proteinExistence type="inferred from homology"/>
<evidence type="ECO:0000313" key="14">
    <source>
        <dbReference type="EMBL" id="GIL88132.1"/>
    </source>
</evidence>
<feature type="region of interest" description="Disordered" evidence="11">
    <location>
        <begin position="69"/>
        <end position="92"/>
    </location>
</feature>
<dbReference type="EMBL" id="BNCP01000043">
    <property type="protein sequence ID" value="GIL88132.1"/>
    <property type="molecule type" value="Genomic_DNA"/>
</dbReference>
<feature type="repeat" description="ANK" evidence="10">
    <location>
        <begin position="1124"/>
        <end position="1148"/>
    </location>
</feature>
<dbReference type="Gene3D" id="1.10.287.630">
    <property type="entry name" value="Helix hairpin bin"/>
    <property type="match status" value="1"/>
</dbReference>
<dbReference type="PROSITE" id="PS50088">
    <property type="entry name" value="ANK_REPEAT"/>
    <property type="match status" value="3"/>
</dbReference>
<feature type="transmembrane region" description="Helical" evidence="12">
    <location>
        <begin position="378"/>
        <end position="399"/>
    </location>
</feature>
<keyword evidence="10" id="KW-0040">ANK repeat</keyword>
<evidence type="ECO:0000256" key="1">
    <source>
        <dbReference type="ARBA" id="ARBA00004141"/>
    </source>
</evidence>
<keyword evidence="6" id="KW-0407">Ion channel</keyword>
<feature type="domain" description="Cyclic nucleotide-binding" evidence="13">
    <location>
        <begin position="508"/>
        <end position="555"/>
    </location>
</feature>
<dbReference type="CDD" id="cd00038">
    <property type="entry name" value="CAP_ED"/>
    <property type="match status" value="1"/>
</dbReference>
<comment type="similarity">
    <text evidence="2">Belongs to the potassium channel family. Plant (TC 1.A.1.4) subfamily.</text>
</comment>
<dbReference type="InterPro" id="IPR018490">
    <property type="entry name" value="cNMP-bd_dom_sf"/>
</dbReference>
<evidence type="ECO:0000256" key="8">
    <source>
        <dbReference type="ARBA" id="ARBA00023065"/>
    </source>
</evidence>
<keyword evidence="7 12" id="KW-1133">Transmembrane helix</keyword>
<dbReference type="Proteomes" id="UP000747110">
    <property type="component" value="Unassembled WGS sequence"/>
</dbReference>
<dbReference type="PANTHER" id="PTHR45743:SF2">
    <property type="entry name" value="POTASSIUM CHANNEL AKT1"/>
    <property type="match status" value="1"/>
</dbReference>
<keyword evidence="5" id="KW-0630">Potassium</keyword>
<dbReference type="GO" id="GO:0034702">
    <property type="term" value="C:monoatomic ion channel complex"/>
    <property type="evidence" value="ECO:0007669"/>
    <property type="project" value="UniProtKB-KW"/>
</dbReference>
<dbReference type="OrthoDB" id="2012993at2759"/>
<keyword evidence="9 12" id="KW-0472">Membrane</keyword>
<dbReference type="InterPro" id="IPR014710">
    <property type="entry name" value="RmlC-like_jellyroll"/>
</dbReference>
<dbReference type="PROSITE" id="PS50042">
    <property type="entry name" value="CNMP_BINDING_3"/>
    <property type="match status" value="2"/>
</dbReference>
<feature type="transmembrane region" description="Helical" evidence="12">
    <location>
        <begin position="215"/>
        <end position="233"/>
    </location>
</feature>